<evidence type="ECO:0000256" key="5">
    <source>
        <dbReference type="ARBA" id="ARBA00022771"/>
    </source>
</evidence>
<feature type="repeat" description="CHCR" evidence="8">
    <location>
        <begin position="625"/>
        <end position="779"/>
    </location>
</feature>
<dbReference type="InterPro" id="IPR055358">
    <property type="entry name" value="CHCR"/>
</dbReference>
<accession>A0A7R8YZB5</accession>
<dbReference type="GO" id="GO:0006886">
    <property type="term" value="P:intracellular protein transport"/>
    <property type="evidence" value="ECO:0007669"/>
    <property type="project" value="UniProtKB-UniRule"/>
</dbReference>
<evidence type="ECO:0000256" key="6">
    <source>
        <dbReference type="ARBA" id="ARBA00022833"/>
    </source>
</evidence>
<evidence type="ECO:0000313" key="13">
    <source>
        <dbReference type="Proteomes" id="UP000594454"/>
    </source>
</evidence>
<evidence type="ECO:0000313" key="12">
    <source>
        <dbReference type="EMBL" id="CAD7089837.1"/>
    </source>
</evidence>
<evidence type="ECO:0000256" key="10">
    <source>
        <dbReference type="SAM" id="MobiDB-lite"/>
    </source>
</evidence>
<dbReference type="GO" id="GO:0007040">
    <property type="term" value="P:lysosome organization"/>
    <property type="evidence" value="ECO:0007669"/>
    <property type="project" value="TreeGrafter"/>
</dbReference>
<dbReference type="PANTHER" id="PTHR23323">
    <property type="entry name" value="VACUOLAR PROTEIN SORTING-ASSOCIATED PROTEIN"/>
    <property type="match status" value="1"/>
</dbReference>
<dbReference type="GO" id="GO:0006904">
    <property type="term" value="P:vesicle docking involved in exocytosis"/>
    <property type="evidence" value="ECO:0007669"/>
    <property type="project" value="TreeGrafter"/>
</dbReference>
<dbReference type="InParanoid" id="A0A7R8YZB5"/>
<keyword evidence="7" id="KW-0472">Membrane</keyword>
<evidence type="ECO:0000256" key="8">
    <source>
        <dbReference type="PROSITE-ProRule" id="PRU01006"/>
    </source>
</evidence>
<keyword evidence="9" id="KW-0175">Coiled coil</keyword>
<dbReference type="InterPro" id="IPR007810">
    <property type="entry name" value="Pep3/Vps18_beta-prop"/>
</dbReference>
<dbReference type="PROSITE" id="PS50236">
    <property type="entry name" value="CHCR"/>
    <property type="match status" value="1"/>
</dbReference>
<dbReference type="EMBL" id="LR899013">
    <property type="protein sequence ID" value="CAD7089837.1"/>
    <property type="molecule type" value="Genomic_DNA"/>
</dbReference>
<dbReference type="InterPro" id="IPR013083">
    <property type="entry name" value="Znf_RING/FYVE/PHD"/>
</dbReference>
<organism evidence="12 13">
    <name type="scientific">Hermetia illucens</name>
    <name type="common">Black soldier fly</name>
    <dbReference type="NCBI Taxonomy" id="343691"/>
    <lineage>
        <taxon>Eukaryota</taxon>
        <taxon>Metazoa</taxon>
        <taxon>Ecdysozoa</taxon>
        <taxon>Arthropoda</taxon>
        <taxon>Hexapoda</taxon>
        <taxon>Insecta</taxon>
        <taxon>Pterygota</taxon>
        <taxon>Neoptera</taxon>
        <taxon>Endopterygota</taxon>
        <taxon>Diptera</taxon>
        <taxon>Brachycera</taxon>
        <taxon>Stratiomyomorpha</taxon>
        <taxon>Stratiomyidae</taxon>
        <taxon>Hermetiinae</taxon>
        <taxon>Hermetia</taxon>
    </lineage>
</organism>
<evidence type="ECO:0000256" key="3">
    <source>
        <dbReference type="ARBA" id="ARBA00017338"/>
    </source>
</evidence>
<protein>
    <recommendedName>
        <fullName evidence="3">Vacuolar protein sorting-associated protein 18 homolog</fullName>
    </recommendedName>
</protein>
<evidence type="ECO:0000256" key="2">
    <source>
        <dbReference type="ARBA" id="ARBA00010454"/>
    </source>
</evidence>
<gene>
    <name evidence="12" type="ORF">HERILL_LOCUS12363</name>
</gene>
<comment type="similarity">
    <text evidence="2">Belongs to the VPS18 family.</text>
</comment>
<dbReference type="GO" id="GO:0007032">
    <property type="term" value="P:endosome organization"/>
    <property type="evidence" value="ECO:0007669"/>
    <property type="project" value="TreeGrafter"/>
</dbReference>
<dbReference type="PROSITE" id="PS50866">
    <property type="entry name" value="GOLD"/>
    <property type="match status" value="1"/>
</dbReference>
<dbReference type="GO" id="GO:0030897">
    <property type="term" value="C:HOPS complex"/>
    <property type="evidence" value="ECO:0007669"/>
    <property type="project" value="TreeGrafter"/>
</dbReference>
<keyword evidence="5" id="KW-0863">Zinc-finger</keyword>
<dbReference type="OrthoDB" id="1845386at2759"/>
<dbReference type="Pfam" id="PF00637">
    <property type="entry name" value="Clathrin"/>
    <property type="match status" value="1"/>
</dbReference>
<dbReference type="Proteomes" id="UP000594454">
    <property type="component" value="Chromosome 5"/>
</dbReference>
<sequence length="972" mass="112615">MTSLLDQNGTAGGHTDPSSRFGRDPASRGYVTIRTKEEAPIFSKQKMKLNLPHDIVHMTVANNWLVCLMSHHVLLRLFLLQPDRQDEVFLEKYLPGLSVSKLFLDPTGNHLLIALTPKSTSISPELLYLNRKTSKPKRIDKFRDHEITAVGFNYENTSDTSTGSILIGTSKGLIFETEFGIESGEKVTHNNWKQVFDIGKGKHCPITGIQFFRAANTTRFIVLVTTVNRLYRFHEALKPDEKPVLQNIFSAYLNIPEHTQDYQEIVHDIKFSKLHFNLDMNTKFPNHFGWMTGVGIYFGDIDQKAEGPGFILNAENISFPSNMNTSYDEHTPQKKSETPKTFILTNFHAILLYSDHVTAISLLNQQIIYEEYFSEQYGKLVDIIKDCLSGSIYVYSSKAIFRYKVTNEQRNVWQMYLDRGDFSLAEKYSKDNPAHYDHVLRQKAEKYFDEENYIQSALMYSETQASFERVCLKFLEIDDKSALMAYLKNRLEKLTEQDQTQITMLVVWMVELYLTEKARYSDDPQKVRNLQKNFDSFMNLPRVASCVRKNRTVIYDLMASHGDTHNLTMLTKVNEDYESVINQYINQNNFSGALSILVSQNKPELYYKYCPILMEEIPRDTIKAIMNPERGLDPLKLIPTLICTDNDEHVQEVIKFLEYAVHSRGITDTALHNFLIKLYAKHKQEELETYLETQGRDITLVHYDVYYALRVCEEHSAKAACVFLQCLLELWHPAVELALTFSSALAQETASQPTNRELRRKLWLRIAEHEIKGKNDVKKALDLLKECDLLRIEDLLPFFSDFQKIDDFKEAICDALKEYNEKIQDQQRDMDESAKAAERVRAELQTFRNRSVTISAQEPCSICEIYLLLKPFFIFPCGHKFHSDCLEKQIIPYLTPEQNRKLISLKQQLENMVPQNANDQQQQNAYGISSREQIKVDIENIIAPDCLYCGIMIDSIDQPFIEDWDQVNIDWQ</sequence>
<evidence type="ECO:0000256" key="9">
    <source>
        <dbReference type="SAM" id="Coils"/>
    </source>
</evidence>
<keyword evidence="4" id="KW-0479">Metal-binding</keyword>
<dbReference type="GO" id="GO:0048284">
    <property type="term" value="P:organelle fusion"/>
    <property type="evidence" value="ECO:0007669"/>
    <property type="project" value="TreeGrafter"/>
</dbReference>
<keyword evidence="13" id="KW-1185">Reference proteome</keyword>
<dbReference type="GO" id="GO:0030674">
    <property type="term" value="F:protein-macromolecule adaptor activity"/>
    <property type="evidence" value="ECO:0007669"/>
    <property type="project" value="TreeGrafter"/>
</dbReference>
<dbReference type="Pfam" id="PF26148">
    <property type="entry name" value="VPS18_RING_C"/>
    <property type="match status" value="1"/>
</dbReference>
<keyword evidence="6" id="KW-0862">Zinc</keyword>
<dbReference type="GO" id="GO:0031902">
    <property type="term" value="C:late endosome membrane"/>
    <property type="evidence" value="ECO:0007669"/>
    <property type="project" value="UniProtKB-SubCell"/>
</dbReference>
<dbReference type="Pfam" id="PF05131">
    <property type="entry name" value="Pep3_Vps18"/>
    <property type="match status" value="1"/>
</dbReference>
<dbReference type="InterPro" id="IPR009038">
    <property type="entry name" value="GOLD_dom"/>
</dbReference>
<proteinExistence type="inferred from homology"/>
<name>A0A7R8YZB5_HERIL</name>
<dbReference type="GO" id="GO:0008333">
    <property type="term" value="P:endosome to lysosome transport"/>
    <property type="evidence" value="ECO:0007669"/>
    <property type="project" value="TreeGrafter"/>
</dbReference>
<comment type="subcellular location">
    <subcellularLocation>
        <location evidence="1">Late endosome membrane</location>
        <topology evidence="1">Peripheral membrane protein</topology>
        <orientation evidence="1">Cytoplasmic side</orientation>
    </subcellularLocation>
</comment>
<evidence type="ECO:0000256" key="1">
    <source>
        <dbReference type="ARBA" id="ARBA00004492"/>
    </source>
</evidence>
<feature type="region of interest" description="Disordered" evidence="10">
    <location>
        <begin position="1"/>
        <end position="26"/>
    </location>
</feature>
<dbReference type="PANTHER" id="PTHR23323:SF26">
    <property type="entry name" value="VACUOLAR PROTEIN SORTING-ASSOCIATED PROTEIN 18 HOMOLOG"/>
    <property type="match status" value="1"/>
</dbReference>
<dbReference type="Gene3D" id="3.30.40.10">
    <property type="entry name" value="Zinc/RING finger domain, C3HC4 (zinc finger)"/>
    <property type="match status" value="1"/>
</dbReference>
<feature type="coiled-coil region" evidence="9">
    <location>
        <begin position="809"/>
        <end position="850"/>
    </location>
</feature>
<feature type="domain" description="GOLD" evidence="11">
    <location>
        <begin position="385"/>
        <end position="512"/>
    </location>
</feature>
<dbReference type="InterPro" id="IPR000547">
    <property type="entry name" value="Clathrin_H-chain/VPS_repeat"/>
</dbReference>
<evidence type="ECO:0000256" key="4">
    <source>
        <dbReference type="ARBA" id="ARBA00022723"/>
    </source>
</evidence>
<dbReference type="AlphaFoldDB" id="A0A7R8YZB5"/>
<dbReference type="FunCoup" id="A0A7R8YZB5">
    <property type="interactions" value="2234"/>
</dbReference>
<dbReference type="InterPro" id="IPR058919">
    <property type="entry name" value="Pep3/Vps18_RING_C"/>
</dbReference>
<evidence type="ECO:0000256" key="7">
    <source>
        <dbReference type="ARBA" id="ARBA00023136"/>
    </source>
</evidence>
<evidence type="ECO:0000259" key="11">
    <source>
        <dbReference type="PROSITE" id="PS50866"/>
    </source>
</evidence>
<dbReference type="GO" id="GO:0008270">
    <property type="term" value="F:zinc ion binding"/>
    <property type="evidence" value="ECO:0007669"/>
    <property type="project" value="UniProtKB-KW"/>
</dbReference>
<reference evidence="12 13" key="1">
    <citation type="submission" date="2020-11" db="EMBL/GenBank/DDBJ databases">
        <authorList>
            <person name="Wallbank WR R."/>
            <person name="Pardo Diaz C."/>
            <person name="Kozak K."/>
            <person name="Martin S."/>
            <person name="Jiggins C."/>
            <person name="Moest M."/>
            <person name="Warren A I."/>
            <person name="Generalovic N T."/>
            <person name="Byers J.R.P. K."/>
            <person name="Montejo-Kovacevich G."/>
            <person name="Yen C E."/>
        </authorList>
    </citation>
    <scope>NUCLEOTIDE SEQUENCE [LARGE SCALE GENOMIC DNA]</scope>
</reference>
<dbReference type="SUPFAM" id="SSF57850">
    <property type="entry name" value="RING/U-box"/>
    <property type="match status" value="1"/>
</dbReference>